<dbReference type="Proteomes" id="UP000294933">
    <property type="component" value="Unassembled WGS sequence"/>
</dbReference>
<feature type="region of interest" description="Disordered" evidence="1">
    <location>
        <begin position="1"/>
        <end position="48"/>
    </location>
</feature>
<sequence>MRAYAMMQAPPLPEPPSNSVGTVSGADWATTQAPPLPEPPSRSLGTEVSWEDAEVEEVKDMSGKTITGENHAGYDGGMILQQKHADLQG</sequence>
<evidence type="ECO:0000256" key="1">
    <source>
        <dbReference type="SAM" id="MobiDB-lite"/>
    </source>
</evidence>
<dbReference type="EMBL" id="ML170197">
    <property type="protein sequence ID" value="TDL19389.1"/>
    <property type="molecule type" value="Genomic_DNA"/>
</dbReference>
<evidence type="ECO:0000313" key="3">
    <source>
        <dbReference type="Proteomes" id="UP000294933"/>
    </source>
</evidence>
<organism evidence="2 3">
    <name type="scientific">Rickenella mellea</name>
    <dbReference type="NCBI Taxonomy" id="50990"/>
    <lineage>
        <taxon>Eukaryota</taxon>
        <taxon>Fungi</taxon>
        <taxon>Dikarya</taxon>
        <taxon>Basidiomycota</taxon>
        <taxon>Agaricomycotina</taxon>
        <taxon>Agaricomycetes</taxon>
        <taxon>Hymenochaetales</taxon>
        <taxon>Rickenellaceae</taxon>
        <taxon>Rickenella</taxon>
    </lineage>
</organism>
<dbReference type="VEuPathDB" id="FungiDB:BD410DRAFT_842113"/>
<gene>
    <name evidence="2" type="ORF">BD410DRAFT_842113</name>
</gene>
<protein>
    <submittedName>
        <fullName evidence="2">Uncharacterized protein</fullName>
    </submittedName>
</protein>
<evidence type="ECO:0000313" key="2">
    <source>
        <dbReference type="EMBL" id="TDL19389.1"/>
    </source>
</evidence>
<reference evidence="2 3" key="1">
    <citation type="submission" date="2018-06" db="EMBL/GenBank/DDBJ databases">
        <title>A transcriptomic atlas of mushroom development highlights an independent origin of complex multicellularity.</title>
        <authorList>
            <consortium name="DOE Joint Genome Institute"/>
            <person name="Krizsan K."/>
            <person name="Almasi E."/>
            <person name="Merenyi Z."/>
            <person name="Sahu N."/>
            <person name="Viragh M."/>
            <person name="Koszo T."/>
            <person name="Mondo S."/>
            <person name="Kiss B."/>
            <person name="Balint B."/>
            <person name="Kues U."/>
            <person name="Barry K."/>
            <person name="Hegedus J.C."/>
            <person name="Henrissat B."/>
            <person name="Johnson J."/>
            <person name="Lipzen A."/>
            <person name="Ohm R."/>
            <person name="Nagy I."/>
            <person name="Pangilinan J."/>
            <person name="Yan J."/>
            <person name="Xiong Y."/>
            <person name="Grigoriev I.V."/>
            <person name="Hibbett D.S."/>
            <person name="Nagy L.G."/>
        </authorList>
    </citation>
    <scope>NUCLEOTIDE SEQUENCE [LARGE SCALE GENOMIC DNA]</scope>
    <source>
        <strain evidence="2 3">SZMC22713</strain>
    </source>
</reference>
<dbReference type="AlphaFoldDB" id="A0A4Y7PXR3"/>
<accession>A0A4Y7PXR3</accession>
<proteinExistence type="predicted"/>
<name>A0A4Y7PXR3_9AGAM</name>
<keyword evidence="3" id="KW-1185">Reference proteome</keyword>